<dbReference type="Proteomes" id="UP001165289">
    <property type="component" value="Unassembled WGS sequence"/>
</dbReference>
<protein>
    <submittedName>
        <fullName evidence="1">Zinc finger MYM-type protein 1</fullName>
    </submittedName>
</protein>
<dbReference type="PANTHER" id="PTHR45749:SF14">
    <property type="entry name" value="TTF-TYPE DOMAIN-CONTAINING PROTEIN"/>
    <property type="match status" value="1"/>
</dbReference>
<organism evidence="1 2">
    <name type="scientific">Oopsacas minuta</name>
    <dbReference type="NCBI Taxonomy" id="111878"/>
    <lineage>
        <taxon>Eukaryota</taxon>
        <taxon>Metazoa</taxon>
        <taxon>Porifera</taxon>
        <taxon>Hexactinellida</taxon>
        <taxon>Hexasterophora</taxon>
        <taxon>Lyssacinosida</taxon>
        <taxon>Leucopsacidae</taxon>
        <taxon>Oopsacas</taxon>
    </lineage>
</organism>
<keyword evidence="2" id="KW-1185">Reference proteome</keyword>
<accession>A0AAV7K460</accession>
<sequence>MESEEVFLGFHKTSRTDAETLFNLVKSSFMSFGLSLSGVHGQGYDGAANMAGRHNGLQAKFLAEISCFGHQLNLVVQVNPRGSSGVGENERSGPLHKELSKKLDKFKDMVAQVGVGEIALNNQPQFTSLVSHTLGHASTSS</sequence>
<dbReference type="PANTHER" id="PTHR45749">
    <property type="match status" value="1"/>
</dbReference>
<proteinExistence type="predicted"/>
<reference evidence="1 2" key="1">
    <citation type="journal article" date="2023" name="BMC Biol.">
        <title>The compact genome of the sponge Oopsacas minuta (Hexactinellida) is lacking key metazoan core genes.</title>
        <authorList>
            <person name="Santini S."/>
            <person name="Schenkelaars Q."/>
            <person name="Jourda C."/>
            <person name="Duchesne M."/>
            <person name="Belahbib H."/>
            <person name="Rocher C."/>
            <person name="Selva M."/>
            <person name="Riesgo A."/>
            <person name="Vervoort M."/>
            <person name="Leys S.P."/>
            <person name="Kodjabachian L."/>
            <person name="Le Bivic A."/>
            <person name="Borchiellini C."/>
            <person name="Claverie J.M."/>
            <person name="Renard E."/>
        </authorList>
    </citation>
    <scope>NUCLEOTIDE SEQUENCE [LARGE SCALE GENOMIC DNA]</scope>
    <source>
        <strain evidence="1">SPO-2</strain>
    </source>
</reference>
<evidence type="ECO:0000313" key="1">
    <source>
        <dbReference type="EMBL" id="KAI6656023.1"/>
    </source>
</evidence>
<evidence type="ECO:0000313" key="2">
    <source>
        <dbReference type="Proteomes" id="UP001165289"/>
    </source>
</evidence>
<dbReference type="EMBL" id="JAKMXF010000166">
    <property type="protein sequence ID" value="KAI6656023.1"/>
    <property type="molecule type" value="Genomic_DNA"/>
</dbReference>
<name>A0AAV7K460_9METZ</name>
<gene>
    <name evidence="1" type="ORF">LOD99_1757</name>
</gene>
<comment type="caution">
    <text evidence="1">The sequence shown here is derived from an EMBL/GenBank/DDBJ whole genome shotgun (WGS) entry which is preliminary data.</text>
</comment>
<dbReference type="AlphaFoldDB" id="A0AAV7K460"/>